<reference evidence="1" key="1">
    <citation type="submission" date="2018-05" db="EMBL/GenBank/DDBJ databases">
        <authorList>
            <person name="Lanie J.A."/>
            <person name="Ng W.-L."/>
            <person name="Kazmierczak K.M."/>
            <person name="Andrzejewski T.M."/>
            <person name="Davidsen T.M."/>
            <person name="Wayne K.J."/>
            <person name="Tettelin H."/>
            <person name="Glass J.I."/>
            <person name="Rusch D."/>
            <person name="Podicherti R."/>
            <person name="Tsui H.-C.T."/>
            <person name="Winkler M.E."/>
        </authorList>
    </citation>
    <scope>NUCLEOTIDE SEQUENCE</scope>
</reference>
<accession>A0A382RX65</accession>
<evidence type="ECO:0000313" key="1">
    <source>
        <dbReference type="EMBL" id="SVD02256.1"/>
    </source>
</evidence>
<protein>
    <submittedName>
        <fullName evidence="1">Uncharacterized protein</fullName>
    </submittedName>
</protein>
<organism evidence="1">
    <name type="scientific">marine metagenome</name>
    <dbReference type="NCBI Taxonomy" id="408172"/>
    <lineage>
        <taxon>unclassified sequences</taxon>
        <taxon>metagenomes</taxon>
        <taxon>ecological metagenomes</taxon>
    </lineage>
</organism>
<proteinExistence type="predicted"/>
<sequence length="228" mass="24509">MGVLTTPVFGQTNNIVERSFACSINDGYTMRDVVEVARSFGWSEDASPSVVIFRSAVAVAGEFQNNWDFVFASYYPSYADMVEKRGVFLNRSGGRTGLGLSDVATCGDRIRISNMQFASDRDGGPAEFSLAATYECELNGTTFDDALGRARVGEAAYGPNARASVTSRAFGGPAIQSNSQVGIRVSFPSAADFGTGLDARQQNTLPENAMTCGRASMWAQYLIHARNN</sequence>
<dbReference type="EMBL" id="UINC01124839">
    <property type="protein sequence ID" value="SVD02256.1"/>
    <property type="molecule type" value="Genomic_DNA"/>
</dbReference>
<dbReference type="AlphaFoldDB" id="A0A382RX65"/>
<name>A0A382RX65_9ZZZZ</name>
<gene>
    <name evidence="1" type="ORF">METZ01_LOCUS355110</name>
</gene>